<evidence type="ECO:0000313" key="4">
    <source>
        <dbReference type="EMBL" id="EMA38386.1"/>
    </source>
</evidence>
<dbReference type="SUPFAM" id="SSF55729">
    <property type="entry name" value="Acyl-CoA N-acyltransferases (Nat)"/>
    <property type="match status" value="1"/>
</dbReference>
<dbReference type="eggNOG" id="arCOG00826">
    <property type="taxonomic scope" value="Archaea"/>
</dbReference>
<dbReference type="PROSITE" id="PS51186">
    <property type="entry name" value="GNAT"/>
    <property type="match status" value="1"/>
</dbReference>
<proteinExistence type="predicted"/>
<dbReference type="Gene3D" id="3.40.630.30">
    <property type="match status" value="1"/>
</dbReference>
<feature type="domain" description="N-acetyltransferase" evidence="3">
    <location>
        <begin position="1"/>
        <end position="161"/>
    </location>
</feature>
<keyword evidence="2" id="KW-0012">Acyltransferase</keyword>
<dbReference type="InterPro" id="IPR050832">
    <property type="entry name" value="Bact_Acetyltransf"/>
</dbReference>
<gene>
    <name evidence="4" type="ORF">C447_09527</name>
</gene>
<reference evidence="4 5" key="1">
    <citation type="journal article" date="2014" name="PLoS Genet.">
        <title>Phylogenetically driven sequencing of extremely halophilic archaea reveals strategies for static and dynamic osmo-response.</title>
        <authorList>
            <person name="Becker E.A."/>
            <person name="Seitzer P.M."/>
            <person name="Tritt A."/>
            <person name="Larsen D."/>
            <person name="Krusor M."/>
            <person name="Yao A.I."/>
            <person name="Wu D."/>
            <person name="Madern D."/>
            <person name="Eisen J.A."/>
            <person name="Darling A.E."/>
            <person name="Facciotti M.T."/>
        </authorList>
    </citation>
    <scope>NUCLEOTIDE SEQUENCE [LARGE SCALE GENOMIC DNA]</scope>
    <source>
        <strain evidence="4 5">100A6</strain>
    </source>
</reference>
<accession>M0LY52</accession>
<dbReference type="EMBL" id="AOMB01000030">
    <property type="protein sequence ID" value="EMA38386.1"/>
    <property type="molecule type" value="Genomic_DNA"/>
</dbReference>
<dbReference type="Pfam" id="PF00583">
    <property type="entry name" value="Acetyltransf_1"/>
    <property type="match status" value="1"/>
</dbReference>
<keyword evidence="5" id="KW-1185">Reference proteome</keyword>
<dbReference type="CDD" id="cd04301">
    <property type="entry name" value="NAT_SF"/>
    <property type="match status" value="1"/>
</dbReference>
<evidence type="ECO:0000313" key="5">
    <source>
        <dbReference type="Proteomes" id="UP000011566"/>
    </source>
</evidence>
<dbReference type="RefSeq" id="WP_007693267.1">
    <property type="nucleotide sequence ID" value="NZ_AJRK01000391.1"/>
</dbReference>
<dbReference type="PANTHER" id="PTHR43877">
    <property type="entry name" value="AMINOALKYLPHOSPHONATE N-ACETYLTRANSFERASE-RELATED-RELATED"/>
    <property type="match status" value="1"/>
</dbReference>
<protein>
    <submittedName>
        <fullName evidence="4">Sporulation regulator-like protein</fullName>
    </submittedName>
</protein>
<evidence type="ECO:0000256" key="1">
    <source>
        <dbReference type="ARBA" id="ARBA00022679"/>
    </source>
</evidence>
<comment type="caution">
    <text evidence="4">The sequence shown here is derived from an EMBL/GenBank/DDBJ whole genome shotgun (WGS) entry which is preliminary data.</text>
</comment>
<evidence type="ECO:0000256" key="2">
    <source>
        <dbReference type="ARBA" id="ARBA00023315"/>
    </source>
</evidence>
<sequence length="161" mass="17856">MNIESPSTEAADAIADMWVELARGQRAHGSHLHAEENRRTIREAVVRDIITDGLLVARDEAGDLAGFVMFGPESEQYAQDVSRGIVRNLVVRPERRDEGIGGALLDAAENALRAEGFDVVSLSVLADNDGARRFYERHGYTPQRLDLEKRLESDSHKSTGW</sequence>
<dbReference type="GO" id="GO:0016747">
    <property type="term" value="F:acyltransferase activity, transferring groups other than amino-acyl groups"/>
    <property type="evidence" value="ECO:0007669"/>
    <property type="project" value="InterPro"/>
</dbReference>
<dbReference type="InterPro" id="IPR016181">
    <property type="entry name" value="Acyl_CoA_acyltransferase"/>
</dbReference>
<organism evidence="4 5">
    <name type="scientific">Halococcus hamelinensis 100A6</name>
    <dbReference type="NCBI Taxonomy" id="1132509"/>
    <lineage>
        <taxon>Archaea</taxon>
        <taxon>Methanobacteriati</taxon>
        <taxon>Methanobacteriota</taxon>
        <taxon>Stenosarchaea group</taxon>
        <taxon>Halobacteria</taxon>
        <taxon>Halobacteriales</taxon>
        <taxon>Halococcaceae</taxon>
        <taxon>Halococcus</taxon>
    </lineage>
</organism>
<keyword evidence="1" id="KW-0808">Transferase</keyword>
<evidence type="ECO:0000259" key="3">
    <source>
        <dbReference type="PROSITE" id="PS51186"/>
    </source>
</evidence>
<dbReference type="PATRIC" id="fig|1132509.6.peg.2149"/>
<dbReference type="AlphaFoldDB" id="M0LY52"/>
<dbReference type="InterPro" id="IPR000182">
    <property type="entry name" value="GNAT_dom"/>
</dbReference>
<dbReference type="OrthoDB" id="38613at2157"/>
<name>M0LY52_9EURY</name>
<dbReference type="Proteomes" id="UP000011566">
    <property type="component" value="Unassembled WGS sequence"/>
</dbReference>